<dbReference type="GO" id="GO:0045892">
    <property type="term" value="P:negative regulation of DNA-templated transcription"/>
    <property type="evidence" value="ECO:0007669"/>
    <property type="project" value="TreeGrafter"/>
</dbReference>
<dbReference type="Gene3D" id="3.30.450.40">
    <property type="match status" value="1"/>
</dbReference>
<keyword evidence="1" id="KW-0805">Transcription regulation</keyword>
<organism evidence="7 8">
    <name type="scientific">Microvirga aerophila</name>
    <dbReference type="NCBI Taxonomy" id="670291"/>
    <lineage>
        <taxon>Bacteria</taxon>
        <taxon>Pseudomonadati</taxon>
        <taxon>Pseudomonadota</taxon>
        <taxon>Alphaproteobacteria</taxon>
        <taxon>Hyphomicrobiales</taxon>
        <taxon>Methylobacteriaceae</taxon>
        <taxon>Microvirga</taxon>
    </lineage>
</organism>
<feature type="domain" description="IclR-ED" evidence="6">
    <location>
        <begin position="73"/>
        <end position="258"/>
    </location>
</feature>
<dbReference type="SMART" id="SM00346">
    <property type="entry name" value="HTH_ICLR"/>
    <property type="match status" value="1"/>
</dbReference>
<dbReference type="PANTHER" id="PTHR30136">
    <property type="entry name" value="HELIX-TURN-HELIX TRANSCRIPTIONAL REGULATOR, ICLR FAMILY"/>
    <property type="match status" value="1"/>
</dbReference>
<dbReference type="PANTHER" id="PTHR30136:SF35">
    <property type="entry name" value="HTH-TYPE TRANSCRIPTIONAL REGULATOR RV1719"/>
    <property type="match status" value="1"/>
</dbReference>
<dbReference type="SUPFAM" id="SSF55781">
    <property type="entry name" value="GAF domain-like"/>
    <property type="match status" value="1"/>
</dbReference>
<evidence type="ECO:0000256" key="2">
    <source>
        <dbReference type="ARBA" id="ARBA00023125"/>
    </source>
</evidence>
<dbReference type="InterPro" id="IPR005471">
    <property type="entry name" value="Tscrpt_reg_IclR_N"/>
</dbReference>
<reference evidence="7 8" key="1">
    <citation type="submission" date="2019-07" db="EMBL/GenBank/DDBJ databases">
        <title>Whole genome shotgun sequence of Microvirga aerophila NBRC 106136.</title>
        <authorList>
            <person name="Hosoyama A."/>
            <person name="Uohara A."/>
            <person name="Ohji S."/>
            <person name="Ichikawa N."/>
        </authorList>
    </citation>
    <scope>NUCLEOTIDE SEQUENCE [LARGE SCALE GENOMIC DNA]</scope>
    <source>
        <strain evidence="7 8">NBRC 106136</strain>
    </source>
</reference>
<keyword evidence="8" id="KW-1185">Reference proteome</keyword>
<comment type="caution">
    <text evidence="7">The sequence shown here is derived from an EMBL/GenBank/DDBJ whole genome shotgun (WGS) entry which is preliminary data.</text>
</comment>
<accession>A0A512C0B3</accession>
<proteinExistence type="predicted"/>
<evidence type="ECO:0000259" key="6">
    <source>
        <dbReference type="PROSITE" id="PS51078"/>
    </source>
</evidence>
<feature type="region of interest" description="Disordered" evidence="4">
    <location>
        <begin position="260"/>
        <end position="283"/>
    </location>
</feature>
<dbReference type="GO" id="GO:0003677">
    <property type="term" value="F:DNA binding"/>
    <property type="evidence" value="ECO:0007669"/>
    <property type="project" value="UniProtKB-KW"/>
</dbReference>
<dbReference type="Proteomes" id="UP000321085">
    <property type="component" value="Unassembled WGS sequence"/>
</dbReference>
<keyword evidence="3" id="KW-0804">Transcription</keyword>
<dbReference type="GO" id="GO:0003700">
    <property type="term" value="F:DNA-binding transcription factor activity"/>
    <property type="evidence" value="ECO:0007669"/>
    <property type="project" value="TreeGrafter"/>
</dbReference>
<evidence type="ECO:0000256" key="1">
    <source>
        <dbReference type="ARBA" id="ARBA00023015"/>
    </source>
</evidence>
<dbReference type="Gene3D" id="1.10.10.10">
    <property type="entry name" value="Winged helix-like DNA-binding domain superfamily/Winged helix DNA-binding domain"/>
    <property type="match status" value="1"/>
</dbReference>
<dbReference type="FunFam" id="1.10.10.10:FF:000056">
    <property type="entry name" value="IclR family transcriptional regulator"/>
    <property type="match status" value="1"/>
</dbReference>
<keyword evidence="2" id="KW-0238">DNA-binding</keyword>
<dbReference type="RefSeq" id="WP_147022501.1">
    <property type="nucleotide sequence ID" value="NZ_BJYU01000117.1"/>
</dbReference>
<dbReference type="AlphaFoldDB" id="A0A512C0B3"/>
<dbReference type="SUPFAM" id="SSF46785">
    <property type="entry name" value="Winged helix' DNA-binding domain"/>
    <property type="match status" value="1"/>
</dbReference>
<gene>
    <name evidence="7" type="ORF">MAE02_53500</name>
</gene>
<dbReference type="InterPro" id="IPR011991">
    <property type="entry name" value="ArsR-like_HTH"/>
</dbReference>
<evidence type="ECO:0000256" key="3">
    <source>
        <dbReference type="ARBA" id="ARBA00023163"/>
    </source>
</evidence>
<dbReference type="InterPro" id="IPR014757">
    <property type="entry name" value="Tscrpt_reg_IclR_C"/>
</dbReference>
<dbReference type="InterPro" id="IPR029016">
    <property type="entry name" value="GAF-like_dom_sf"/>
</dbReference>
<dbReference type="InterPro" id="IPR036388">
    <property type="entry name" value="WH-like_DNA-bd_sf"/>
</dbReference>
<name>A0A512C0B3_9HYPH</name>
<evidence type="ECO:0000256" key="4">
    <source>
        <dbReference type="SAM" id="MobiDB-lite"/>
    </source>
</evidence>
<dbReference type="EMBL" id="BJYU01000117">
    <property type="protein sequence ID" value="GEO17654.1"/>
    <property type="molecule type" value="Genomic_DNA"/>
</dbReference>
<sequence>MGETHVGYAGNASERTINVIEILALAEEPMRLTELAQRIGIPKSAVHRILTSLIDRGWVEQNQENDCYALTLRMALLGQRQLAVLDIHNLRQPILDRLAARTKELVRLTTVQNDKLVWIGSARGRRSGLVYEADMTEEIVPFATANGKIWLANLPTSQAVKIALDAGLGKRRDGLRTITTVEELLPELEDTRRRGYGLAQEEAEQGVAAVAMAIRDEHGILGTMSVAAPVNRLGPERIVAILPDLRRATEAMALAWHGRNQVDSKSVEKTSSAKSSRLARKTN</sequence>
<dbReference type="PROSITE" id="PS51077">
    <property type="entry name" value="HTH_ICLR"/>
    <property type="match status" value="1"/>
</dbReference>
<dbReference type="CDD" id="cd00090">
    <property type="entry name" value="HTH_ARSR"/>
    <property type="match status" value="1"/>
</dbReference>
<evidence type="ECO:0000313" key="7">
    <source>
        <dbReference type="EMBL" id="GEO17654.1"/>
    </source>
</evidence>
<dbReference type="Pfam" id="PF01614">
    <property type="entry name" value="IclR_C"/>
    <property type="match status" value="1"/>
</dbReference>
<dbReference type="PROSITE" id="PS51078">
    <property type="entry name" value="ICLR_ED"/>
    <property type="match status" value="1"/>
</dbReference>
<dbReference type="Pfam" id="PF09339">
    <property type="entry name" value="HTH_IclR"/>
    <property type="match status" value="1"/>
</dbReference>
<protein>
    <submittedName>
        <fullName evidence="7">IclR family transcriptional regulator</fullName>
    </submittedName>
</protein>
<evidence type="ECO:0000313" key="8">
    <source>
        <dbReference type="Proteomes" id="UP000321085"/>
    </source>
</evidence>
<dbReference type="InterPro" id="IPR036390">
    <property type="entry name" value="WH_DNA-bd_sf"/>
</dbReference>
<feature type="domain" description="HTH iclR-type" evidence="5">
    <location>
        <begin position="10"/>
        <end position="72"/>
    </location>
</feature>
<evidence type="ECO:0000259" key="5">
    <source>
        <dbReference type="PROSITE" id="PS51077"/>
    </source>
</evidence>
<dbReference type="InterPro" id="IPR050707">
    <property type="entry name" value="HTH_MetabolicPath_Reg"/>
</dbReference>